<comment type="pathway">
    <text evidence="9">Protein modification; lipoprotein biosynthesis (signal peptide cleavage).</text>
</comment>
<evidence type="ECO:0000256" key="11">
    <source>
        <dbReference type="RuleBase" id="RU004181"/>
    </source>
</evidence>
<keyword evidence="15" id="KW-1185">Reference proteome</keyword>
<dbReference type="KEGG" id="bhb:M9394_02200"/>
<dbReference type="EMBL" id="CP097751">
    <property type="protein sequence ID" value="URJ27360.1"/>
    <property type="molecule type" value="Genomic_DNA"/>
</dbReference>
<evidence type="ECO:0000256" key="3">
    <source>
        <dbReference type="ARBA" id="ARBA00022670"/>
    </source>
</evidence>
<dbReference type="HAMAP" id="MF_00161">
    <property type="entry name" value="LspA"/>
    <property type="match status" value="1"/>
</dbReference>
<comment type="similarity">
    <text evidence="1 9 11">Belongs to the peptidase A8 family.</text>
</comment>
<protein>
    <recommendedName>
        <fullName evidence="9">Lipoprotein signal peptidase</fullName>
        <ecNumber evidence="9">3.4.23.36</ecNumber>
    </recommendedName>
    <alternativeName>
        <fullName evidence="9">Prolipoprotein signal peptidase</fullName>
    </alternativeName>
    <alternativeName>
        <fullName evidence="9">Signal peptidase II</fullName>
        <shortName evidence="9">SPase II</shortName>
    </alternativeName>
</protein>
<dbReference type="InterPro" id="IPR001872">
    <property type="entry name" value="Peptidase_A8"/>
</dbReference>
<dbReference type="Proteomes" id="UP001056323">
    <property type="component" value="Chromosome"/>
</dbReference>
<evidence type="ECO:0000256" key="5">
    <source>
        <dbReference type="ARBA" id="ARBA00022750"/>
    </source>
</evidence>
<feature type="active site" evidence="9">
    <location>
        <position position="123"/>
    </location>
</feature>
<dbReference type="Proteomes" id="UP001056483">
    <property type="component" value="Chromosome"/>
</dbReference>
<evidence type="ECO:0000256" key="4">
    <source>
        <dbReference type="ARBA" id="ARBA00022692"/>
    </source>
</evidence>
<sequence length="165" mass="19394">MNKKYNYKNLKWLWLSILIMLLDIGTKYWVKTHFWIGEVLSVLPGINCYYVCNSGLAFGLFTNANLYYRWIFVWIITLVIVVFIIALYTLIERPKCYSISYSMVIGGALGNLLDRILYGTVVDFIDVHIKSWHWPTFNVADIAICIGITIVTIRYYYDFIKNNLY</sequence>
<keyword evidence="2 9" id="KW-1003">Cell membrane</keyword>
<accession>A0AAE9I5Y5</accession>
<dbReference type="AlphaFoldDB" id="A0AAE9I5Y5"/>
<keyword evidence="8 9" id="KW-0472">Membrane</keyword>
<keyword evidence="3 9" id="KW-0645">Protease</keyword>
<dbReference type="GO" id="GO:0004190">
    <property type="term" value="F:aspartic-type endopeptidase activity"/>
    <property type="evidence" value="ECO:0007669"/>
    <property type="project" value="UniProtKB-UniRule"/>
</dbReference>
<evidence type="ECO:0000256" key="8">
    <source>
        <dbReference type="ARBA" id="ARBA00023136"/>
    </source>
</evidence>
<evidence type="ECO:0000256" key="1">
    <source>
        <dbReference type="ARBA" id="ARBA00006139"/>
    </source>
</evidence>
<gene>
    <name evidence="9 13" type="primary">lspA</name>
    <name evidence="13" type="ORF">M9394_02200</name>
    <name evidence="12" type="ORF">M9404_00250</name>
</gene>
<organism evidence="13 14">
    <name type="scientific">Candidatus Blochmanniella camponoti</name>
    <dbReference type="NCBI Taxonomy" id="108080"/>
    <lineage>
        <taxon>Bacteria</taxon>
        <taxon>Pseudomonadati</taxon>
        <taxon>Pseudomonadota</taxon>
        <taxon>Gammaproteobacteria</taxon>
        <taxon>Enterobacterales</taxon>
        <taxon>Enterobacteriaceae</taxon>
        <taxon>ant endosymbionts</taxon>
        <taxon>Candidatus Blochmanniella</taxon>
    </lineage>
</organism>
<evidence type="ECO:0000313" key="14">
    <source>
        <dbReference type="Proteomes" id="UP001056323"/>
    </source>
</evidence>
<evidence type="ECO:0000313" key="12">
    <source>
        <dbReference type="EMBL" id="URJ24557.1"/>
    </source>
</evidence>
<proteinExistence type="inferred from homology"/>
<evidence type="ECO:0000256" key="9">
    <source>
        <dbReference type="HAMAP-Rule" id="MF_00161"/>
    </source>
</evidence>
<evidence type="ECO:0000256" key="7">
    <source>
        <dbReference type="ARBA" id="ARBA00022989"/>
    </source>
</evidence>
<evidence type="ECO:0000313" key="13">
    <source>
        <dbReference type="EMBL" id="URJ27360.1"/>
    </source>
</evidence>
<feature type="active site" evidence="9">
    <location>
        <position position="141"/>
    </location>
</feature>
<comment type="function">
    <text evidence="9 10">This protein specifically catalyzes the removal of signal peptides from prolipoproteins.</text>
</comment>
<dbReference type="RefSeq" id="WP_250246991.1">
    <property type="nucleotide sequence ID" value="NZ_CP097749.1"/>
</dbReference>
<dbReference type="Pfam" id="PF01252">
    <property type="entry name" value="Peptidase_A8"/>
    <property type="match status" value="1"/>
</dbReference>
<keyword evidence="5 9" id="KW-0064">Aspartyl protease</keyword>
<dbReference type="NCBIfam" id="TIGR00077">
    <property type="entry name" value="lspA"/>
    <property type="match status" value="1"/>
</dbReference>
<dbReference type="GO" id="GO:0005886">
    <property type="term" value="C:plasma membrane"/>
    <property type="evidence" value="ECO:0007669"/>
    <property type="project" value="UniProtKB-SubCell"/>
</dbReference>
<keyword evidence="4 9" id="KW-0812">Transmembrane</keyword>
<dbReference type="GO" id="GO:0006508">
    <property type="term" value="P:proteolysis"/>
    <property type="evidence" value="ECO:0007669"/>
    <property type="project" value="UniProtKB-KW"/>
</dbReference>
<dbReference type="PANTHER" id="PTHR33695">
    <property type="entry name" value="LIPOPROTEIN SIGNAL PEPTIDASE"/>
    <property type="match status" value="1"/>
</dbReference>
<feature type="transmembrane region" description="Helical" evidence="9">
    <location>
        <begin position="137"/>
        <end position="157"/>
    </location>
</feature>
<dbReference type="PROSITE" id="PS00855">
    <property type="entry name" value="SPASE_II"/>
    <property type="match status" value="1"/>
</dbReference>
<keyword evidence="6 9" id="KW-0378">Hydrolase</keyword>
<dbReference type="PRINTS" id="PR00781">
    <property type="entry name" value="LIPOSIGPTASE"/>
</dbReference>
<keyword evidence="7 9" id="KW-1133">Transmembrane helix</keyword>
<feature type="transmembrane region" description="Helical" evidence="9">
    <location>
        <begin position="98"/>
        <end position="117"/>
    </location>
</feature>
<evidence type="ECO:0000313" key="15">
    <source>
        <dbReference type="Proteomes" id="UP001056483"/>
    </source>
</evidence>
<reference evidence="13" key="1">
    <citation type="submission" date="2022-05" db="EMBL/GenBank/DDBJ databases">
        <title>Impact of host demography and evolutionary history on endosymbiont molecular evolution: a test in carpenter ants (Genus Camponotus) and their Blochmannia endosymbionts.</title>
        <authorList>
            <person name="Manthey J.D."/>
            <person name="Giron J.C."/>
            <person name="Hruska J.P."/>
        </authorList>
    </citation>
    <scope>NUCLEOTIDE SEQUENCE</scope>
    <source>
        <strain evidence="13">C-049</strain>
        <strain evidence="12">C-050</strain>
    </source>
</reference>
<comment type="subcellular location">
    <subcellularLocation>
        <location evidence="9">Cell membrane</location>
        <topology evidence="9">Multi-pass membrane protein</topology>
    </subcellularLocation>
</comment>
<name>A0AAE9I5Y5_9ENTR</name>
<feature type="transmembrane region" description="Helical" evidence="9">
    <location>
        <begin position="12"/>
        <end position="30"/>
    </location>
</feature>
<evidence type="ECO:0000256" key="6">
    <source>
        <dbReference type="ARBA" id="ARBA00022801"/>
    </source>
</evidence>
<dbReference type="PANTHER" id="PTHR33695:SF1">
    <property type="entry name" value="LIPOPROTEIN SIGNAL PEPTIDASE"/>
    <property type="match status" value="1"/>
</dbReference>
<evidence type="ECO:0000256" key="10">
    <source>
        <dbReference type="RuleBase" id="RU000594"/>
    </source>
</evidence>
<feature type="transmembrane region" description="Helical" evidence="9">
    <location>
        <begin position="67"/>
        <end position="91"/>
    </location>
</feature>
<evidence type="ECO:0000256" key="2">
    <source>
        <dbReference type="ARBA" id="ARBA00022475"/>
    </source>
</evidence>
<dbReference type="EMBL" id="CP097750">
    <property type="protein sequence ID" value="URJ24557.1"/>
    <property type="molecule type" value="Genomic_DNA"/>
</dbReference>
<dbReference type="EC" id="3.4.23.36" evidence="9"/>
<comment type="catalytic activity">
    <reaction evidence="9 10">
        <text>Release of signal peptides from bacterial membrane prolipoproteins. Hydrolyzes -Xaa-Yaa-Zaa-|-(S,diacylglyceryl)Cys-, in which Xaa is hydrophobic (preferably Leu), and Yaa (Ala or Ser) and Zaa (Gly or Ala) have small, neutral side chains.</text>
        <dbReference type="EC" id="3.4.23.36"/>
    </reaction>
</comment>